<dbReference type="Proteomes" id="UP000675882">
    <property type="component" value="Unassembled WGS sequence"/>
</dbReference>
<sequence length="247" mass="28154">MIKPFHLFISYASEDEVYATELSTHLKCFGIRIWFAPLSLNIGDKLLDSINAGLLASEYGLLLLSPTYLTKQWTSYELGVLHRQHIEGQMRLFPLWHGVDKSQIDQWNPGLSGIIGLKSTEESVSDICRKIADVIYQRCPTRGISPSYEDPQWRFLQGCGELYANREDGRAFNLFEAAEFPDSYFPLYVHNRPHSREEIVLAVAKALYYGNPDVIPITEEKKSHMKKLCKAYGFDLDAPRFDPAICG</sequence>
<dbReference type="RefSeq" id="WP_213036870.1">
    <property type="nucleotide sequence ID" value="NZ_CAJNBL010000044.1"/>
</dbReference>
<keyword evidence="3" id="KW-1185">Reference proteome</keyword>
<comment type="caution">
    <text evidence="2">The sequence shown here is derived from an EMBL/GenBank/DDBJ whole genome shotgun (WGS) entry which is preliminary data.</text>
</comment>
<dbReference type="InterPro" id="IPR035897">
    <property type="entry name" value="Toll_tir_struct_dom_sf"/>
</dbReference>
<organism evidence="2 3">
    <name type="scientific">Candidatus Nitrotoga fabula</name>
    <dbReference type="NCBI Taxonomy" id="2182327"/>
    <lineage>
        <taxon>Bacteria</taxon>
        <taxon>Pseudomonadati</taxon>
        <taxon>Pseudomonadota</taxon>
        <taxon>Betaproteobacteria</taxon>
        <taxon>Nitrosomonadales</taxon>
        <taxon>Gallionellaceae</taxon>
        <taxon>Candidatus Nitrotoga</taxon>
    </lineage>
</organism>
<dbReference type="AlphaFoldDB" id="A0A916FAK6"/>
<dbReference type="EMBL" id="CAJNBL010000044">
    <property type="protein sequence ID" value="CAE6740335.1"/>
    <property type="molecule type" value="Genomic_DNA"/>
</dbReference>
<reference evidence="2" key="1">
    <citation type="submission" date="2021-02" db="EMBL/GenBank/DDBJ databases">
        <authorList>
            <person name="Han P."/>
        </authorList>
    </citation>
    <scope>NUCLEOTIDE SEQUENCE</scope>
    <source>
        <strain evidence="2">Candidatus Nitrotoga sp. ZN8</strain>
    </source>
</reference>
<dbReference type="SUPFAM" id="SSF52200">
    <property type="entry name" value="Toll/Interleukin receptor TIR domain"/>
    <property type="match status" value="1"/>
</dbReference>
<protein>
    <submittedName>
        <fullName evidence="2">Toll/interleukin-1 receptor domain-containing protein</fullName>
    </submittedName>
</protein>
<accession>A0A916FAK6</accession>
<feature type="domain" description="TIR" evidence="1">
    <location>
        <begin position="3"/>
        <end position="135"/>
    </location>
</feature>
<gene>
    <name evidence="2" type="ORF">NTGZN8_90065</name>
</gene>
<dbReference type="PROSITE" id="PS50104">
    <property type="entry name" value="TIR"/>
    <property type="match status" value="1"/>
</dbReference>
<name>A0A916FAK6_9PROT</name>
<keyword evidence="2" id="KW-0675">Receptor</keyword>
<proteinExistence type="predicted"/>
<evidence type="ECO:0000313" key="2">
    <source>
        <dbReference type="EMBL" id="CAE6740335.1"/>
    </source>
</evidence>
<evidence type="ECO:0000259" key="1">
    <source>
        <dbReference type="PROSITE" id="PS50104"/>
    </source>
</evidence>
<dbReference type="Gene3D" id="3.40.50.10140">
    <property type="entry name" value="Toll/interleukin-1 receptor homology (TIR) domain"/>
    <property type="match status" value="1"/>
</dbReference>
<dbReference type="Pfam" id="PF13676">
    <property type="entry name" value="TIR_2"/>
    <property type="match status" value="1"/>
</dbReference>
<dbReference type="GO" id="GO:0007165">
    <property type="term" value="P:signal transduction"/>
    <property type="evidence" value="ECO:0007669"/>
    <property type="project" value="InterPro"/>
</dbReference>
<dbReference type="InterPro" id="IPR000157">
    <property type="entry name" value="TIR_dom"/>
</dbReference>
<evidence type="ECO:0000313" key="3">
    <source>
        <dbReference type="Proteomes" id="UP000675882"/>
    </source>
</evidence>